<evidence type="ECO:0000313" key="2">
    <source>
        <dbReference type="Proteomes" id="UP000605846"/>
    </source>
</evidence>
<dbReference type="CDD" id="cd03062">
    <property type="entry name" value="TRX_Fd_Sucrase"/>
    <property type="match status" value="1"/>
</dbReference>
<dbReference type="Pfam" id="PF06999">
    <property type="entry name" value="Suc_Fer-like"/>
    <property type="match status" value="1"/>
</dbReference>
<reference evidence="1" key="1">
    <citation type="submission" date="2020-01" db="EMBL/GenBank/DDBJ databases">
        <title>Genome Sequencing of Three Apophysomyces-Like Fungal Strains Confirms a Novel Fungal Genus in the Mucoromycota with divergent Burkholderia-like Endosymbiotic Bacteria.</title>
        <authorList>
            <person name="Stajich J.E."/>
            <person name="Macias A.M."/>
            <person name="Carter-House D."/>
            <person name="Lovett B."/>
            <person name="Kasson L.R."/>
            <person name="Berry K."/>
            <person name="Grigoriev I."/>
            <person name="Chang Y."/>
            <person name="Spatafora J."/>
            <person name="Kasson M.T."/>
        </authorList>
    </citation>
    <scope>NUCLEOTIDE SEQUENCE</scope>
    <source>
        <strain evidence="1">NRRL A-21654</strain>
    </source>
</reference>
<dbReference type="EMBL" id="JABAYA010000010">
    <property type="protein sequence ID" value="KAF7731396.1"/>
    <property type="molecule type" value="Genomic_DNA"/>
</dbReference>
<dbReference type="PANTHER" id="PTHR31902:SF14">
    <property type="entry name" value="ACTIN PATCHES DISTAL PROTEIN 1"/>
    <property type="match status" value="1"/>
</dbReference>
<gene>
    <name evidence="1" type="ORF">EC973_000204</name>
</gene>
<dbReference type="Gene3D" id="3.40.30.10">
    <property type="entry name" value="Glutaredoxin"/>
    <property type="match status" value="1"/>
</dbReference>
<dbReference type="InterPro" id="IPR036249">
    <property type="entry name" value="Thioredoxin-like_sf"/>
</dbReference>
<accession>A0A8H7BX22</accession>
<protein>
    <submittedName>
        <fullName evidence="1">Uncharacterized protein</fullName>
    </submittedName>
</protein>
<keyword evidence="2" id="KW-1185">Reference proteome</keyword>
<name>A0A8H7BX22_9FUNG</name>
<comment type="caution">
    <text evidence="1">The sequence shown here is derived from an EMBL/GenBank/DDBJ whole genome shotgun (WGS) entry which is preliminary data.</text>
</comment>
<dbReference type="OrthoDB" id="10253744at2759"/>
<dbReference type="SUPFAM" id="SSF52833">
    <property type="entry name" value="Thioredoxin-like"/>
    <property type="match status" value="1"/>
</dbReference>
<sequence length="286" mass="31984">MTAFLRKSFGAWMSSGTSYPPADSLVEDCFSCVDPCTEHRQYPPSLHIDTLLPLLGSVKSYRRHILISTGQADWPKKIEKDEGTVAAAICEAEVNSPTKWKNLITNTSMVSTYSTVEGGHDIIVLPDNIIVSNVTPRNAHQFYRLFVAQSNQQETYGEVEEDMCVHKNPYDSLLLICSHKRRDKRCGITAPLLAREFDHVLREKEIGEGEGGTAVLMVSHIGGHKFAGNVICYTHQGKRGIWYGRVNPCHCAPIVEETVLKGNVIKELYRGSMEHSFEESANKSTW</sequence>
<organism evidence="1 2">
    <name type="scientific">Apophysomyces ossiformis</name>
    <dbReference type="NCBI Taxonomy" id="679940"/>
    <lineage>
        <taxon>Eukaryota</taxon>
        <taxon>Fungi</taxon>
        <taxon>Fungi incertae sedis</taxon>
        <taxon>Mucoromycota</taxon>
        <taxon>Mucoromycotina</taxon>
        <taxon>Mucoromycetes</taxon>
        <taxon>Mucorales</taxon>
        <taxon>Mucorineae</taxon>
        <taxon>Mucoraceae</taxon>
        <taxon>Apophysomyces</taxon>
    </lineage>
</organism>
<dbReference type="PANTHER" id="PTHR31902">
    <property type="entry name" value="ACTIN PATCHES DISTAL PROTEIN 1"/>
    <property type="match status" value="1"/>
</dbReference>
<dbReference type="InterPro" id="IPR009737">
    <property type="entry name" value="Aim32/Apd1-like"/>
</dbReference>
<proteinExistence type="predicted"/>
<dbReference type="Proteomes" id="UP000605846">
    <property type="component" value="Unassembled WGS sequence"/>
</dbReference>
<dbReference type="AlphaFoldDB" id="A0A8H7BX22"/>
<evidence type="ECO:0000313" key="1">
    <source>
        <dbReference type="EMBL" id="KAF7731396.1"/>
    </source>
</evidence>